<evidence type="ECO:0000256" key="1">
    <source>
        <dbReference type="ARBA" id="ARBA00023224"/>
    </source>
</evidence>
<dbReference type="Pfam" id="PF00672">
    <property type="entry name" value="HAMP"/>
    <property type="match status" value="1"/>
</dbReference>
<dbReference type="KEGG" id="ccb:Clocel_2501"/>
<feature type="coiled-coil region" evidence="4">
    <location>
        <begin position="117"/>
        <end position="148"/>
    </location>
</feature>
<dbReference type="Pfam" id="PF00015">
    <property type="entry name" value="MCPsignal"/>
    <property type="match status" value="1"/>
</dbReference>
<dbReference type="Gene3D" id="1.10.8.500">
    <property type="entry name" value="HAMP domain in histidine kinase"/>
    <property type="match status" value="1"/>
</dbReference>
<dbReference type="eggNOG" id="COG0840">
    <property type="taxonomic scope" value="Bacteria"/>
</dbReference>
<feature type="transmembrane region" description="Helical" evidence="5">
    <location>
        <begin position="53"/>
        <end position="72"/>
    </location>
</feature>
<dbReference type="STRING" id="573061.Clocel_2501"/>
<keyword evidence="5" id="KW-1133">Transmembrane helix</keyword>
<dbReference type="GO" id="GO:0007165">
    <property type="term" value="P:signal transduction"/>
    <property type="evidence" value="ECO:0007669"/>
    <property type="project" value="UniProtKB-KW"/>
</dbReference>
<dbReference type="GO" id="GO:0016020">
    <property type="term" value="C:membrane"/>
    <property type="evidence" value="ECO:0007669"/>
    <property type="project" value="InterPro"/>
</dbReference>
<reference evidence="8 9" key="1">
    <citation type="submission" date="2010-08" db="EMBL/GenBank/DDBJ databases">
        <title>Complete sequence of Clostridium cellulovorans 743B.</title>
        <authorList>
            <consortium name="US DOE Joint Genome Institute"/>
            <person name="Lucas S."/>
            <person name="Copeland A."/>
            <person name="Lapidus A."/>
            <person name="Cheng J.-F."/>
            <person name="Bruce D."/>
            <person name="Goodwin L."/>
            <person name="Pitluck S."/>
            <person name="Chertkov O."/>
            <person name="Detter J.C."/>
            <person name="Han C."/>
            <person name="Tapia R."/>
            <person name="Land M."/>
            <person name="Hauser L."/>
            <person name="Chang Y.-J."/>
            <person name="Jeffries C."/>
            <person name="Kyrpides N."/>
            <person name="Ivanova N."/>
            <person name="Mikhailova N."/>
            <person name="Hemme C.L."/>
            <person name="Woyke T."/>
        </authorList>
    </citation>
    <scope>NUCLEOTIDE SEQUENCE [LARGE SCALE GENOMIC DNA]</scope>
    <source>
        <strain evidence="9">ATCC 35296 / DSM 3052 / OCM 3 / 743B</strain>
    </source>
</reference>
<keyword evidence="5" id="KW-0812">Transmembrane</keyword>
<dbReference type="Gene3D" id="1.10.287.950">
    <property type="entry name" value="Methyl-accepting chemotaxis protein"/>
    <property type="match status" value="1"/>
</dbReference>
<feature type="domain" description="Methyl-accepting transducer" evidence="6">
    <location>
        <begin position="330"/>
        <end position="567"/>
    </location>
</feature>
<dbReference type="InterPro" id="IPR003660">
    <property type="entry name" value="HAMP_dom"/>
</dbReference>
<dbReference type="RefSeq" id="WP_013291770.1">
    <property type="nucleotide sequence ID" value="NC_014393.1"/>
</dbReference>
<dbReference type="PANTHER" id="PTHR32089">
    <property type="entry name" value="METHYL-ACCEPTING CHEMOTAXIS PROTEIN MCPB"/>
    <property type="match status" value="1"/>
</dbReference>
<evidence type="ECO:0000313" key="9">
    <source>
        <dbReference type="Proteomes" id="UP000002730"/>
    </source>
</evidence>
<accession>D9SQK7</accession>
<dbReference type="SMART" id="SM00283">
    <property type="entry name" value="MA"/>
    <property type="match status" value="1"/>
</dbReference>
<dbReference type="PROSITE" id="PS50885">
    <property type="entry name" value="HAMP"/>
    <property type="match status" value="1"/>
</dbReference>
<evidence type="ECO:0000259" key="6">
    <source>
        <dbReference type="PROSITE" id="PS50111"/>
    </source>
</evidence>
<keyword evidence="9" id="KW-1185">Reference proteome</keyword>
<feature type="domain" description="HAMP" evidence="7">
    <location>
        <begin position="257"/>
        <end position="311"/>
    </location>
</feature>
<dbReference type="SUPFAM" id="SSF58104">
    <property type="entry name" value="Methyl-accepting chemotaxis protein (MCP) signaling domain"/>
    <property type="match status" value="1"/>
</dbReference>
<name>D9SQK7_CLOC7</name>
<sequence>MYFFIYHGKINVDLLIIHDVEWATLFENDNVKYTIGGIVMGFLINKLKIKYKISILIAIFIFGFSIFALYSINTLTKIKVNGPIYDEIIEGKDLVADILPPPEYIIEAYLTTMQMVNETSDSKVKDYKEKMEKLKDDYEERHKVWVENLDEGETKTLMTESAYVAAEEFFNIYKTEFLPAIEKGDKNTANSLTYGKLAVAYNMHRENIDKVVVLANDNNVRIEKQANAYINRTMTITAILIIAMILLLVFISTVIIKQITKPIKTTTEMLRDIASGNGDLTKRLEVISKDEIGDMSKYFNLFIENVHCIVKAVMIQSKELDSLFRAVAKNIDDLNKNIIDISEITDEISESMQETAAATEEINASAFEIENDINRFSSIANEGYTASEKINARAEKVNENSLLAQKKLKEVYEITHIKMVEALEQSKSIEKITEMLNRILQISNQTNILALNANIEAARAGEHGKGFAVVADEVRNLASESNEAAKDIQSTISIILESVRNLSQSSSEVLEFIDTQVVNDYETLVSTSEQYSKDAGYYSKLSENISIRSRELLDAVKNVTLAIEDITKANNEGADGSADIANKTTIVAENSQVVLSNVNGAKASVHKLSKMIANFNV</sequence>
<dbReference type="InterPro" id="IPR004089">
    <property type="entry name" value="MCPsignal_dom"/>
</dbReference>
<dbReference type="SMART" id="SM00304">
    <property type="entry name" value="HAMP"/>
    <property type="match status" value="1"/>
</dbReference>
<dbReference type="AlphaFoldDB" id="D9SQK7"/>
<evidence type="ECO:0000259" key="7">
    <source>
        <dbReference type="PROSITE" id="PS50885"/>
    </source>
</evidence>
<evidence type="ECO:0000256" key="4">
    <source>
        <dbReference type="SAM" id="Coils"/>
    </source>
</evidence>
<dbReference type="PANTHER" id="PTHR32089:SF112">
    <property type="entry name" value="LYSOZYME-LIKE PROTEIN-RELATED"/>
    <property type="match status" value="1"/>
</dbReference>
<dbReference type="PROSITE" id="PS50111">
    <property type="entry name" value="CHEMOTAXIS_TRANSDUC_2"/>
    <property type="match status" value="1"/>
</dbReference>
<evidence type="ECO:0000256" key="2">
    <source>
        <dbReference type="ARBA" id="ARBA00029447"/>
    </source>
</evidence>
<organism evidence="8 9">
    <name type="scientific">Clostridium cellulovorans (strain ATCC 35296 / DSM 3052 / OCM 3 / 743B)</name>
    <dbReference type="NCBI Taxonomy" id="573061"/>
    <lineage>
        <taxon>Bacteria</taxon>
        <taxon>Bacillati</taxon>
        <taxon>Bacillota</taxon>
        <taxon>Clostridia</taxon>
        <taxon>Eubacteriales</taxon>
        <taxon>Clostridiaceae</taxon>
        <taxon>Clostridium</taxon>
    </lineage>
</organism>
<dbReference type="Proteomes" id="UP000002730">
    <property type="component" value="Chromosome"/>
</dbReference>
<dbReference type="HOGENOM" id="CLU_000445_107_19_9"/>
<feature type="transmembrane region" description="Helical" evidence="5">
    <location>
        <begin position="234"/>
        <end position="256"/>
    </location>
</feature>
<evidence type="ECO:0000313" key="8">
    <source>
        <dbReference type="EMBL" id="ADL52213.1"/>
    </source>
</evidence>
<proteinExistence type="inferred from homology"/>
<evidence type="ECO:0000256" key="3">
    <source>
        <dbReference type="PROSITE-ProRule" id="PRU00284"/>
    </source>
</evidence>
<evidence type="ECO:0000256" key="5">
    <source>
        <dbReference type="SAM" id="Phobius"/>
    </source>
</evidence>
<gene>
    <name evidence="8" type="ordered locus">Clocel_2501</name>
</gene>
<comment type="similarity">
    <text evidence="2">Belongs to the methyl-accepting chemotaxis (MCP) protein family.</text>
</comment>
<keyword evidence="1 3" id="KW-0807">Transducer</keyword>
<dbReference type="CDD" id="cd06225">
    <property type="entry name" value="HAMP"/>
    <property type="match status" value="1"/>
</dbReference>
<keyword evidence="5" id="KW-0472">Membrane</keyword>
<dbReference type="EMBL" id="CP002160">
    <property type="protein sequence ID" value="ADL52213.1"/>
    <property type="molecule type" value="Genomic_DNA"/>
</dbReference>
<keyword evidence="4" id="KW-0175">Coiled coil</keyword>
<protein>
    <submittedName>
        <fullName evidence="8">Methyl-accepting chemotaxis sensory transducer</fullName>
    </submittedName>
</protein>